<accession>A0AAV4FYS7</accession>
<dbReference type="Proteomes" id="UP000762676">
    <property type="component" value="Unassembled WGS sequence"/>
</dbReference>
<evidence type="ECO:0000313" key="2">
    <source>
        <dbReference type="Proteomes" id="UP000762676"/>
    </source>
</evidence>
<dbReference type="AlphaFoldDB" id="A0AAV4FYS7"/>
<reference evidence="1 2" key="1">
    <citation type="journal article" date="2021" name="Elife">
        <title>Chloroplast acquisition without the gene transfer in kleptoplastic sea slugs, Plakobranchus ocellatus.</title>
        <authorList>
            <person name="Maeda T."/>
            <person name="Takahashi S."/>
            <person name="Yoshida T."/>
            <person name="Shimamura S."/>
            <person name="Takaki Y."/>
            <person name="Nagai Y."/>
            <person name="Toyoda A."/>
            <person name="Suzuki Y."/>
            <person name="Arimoto A."/>
            <person name="Ishii H."/>
            <person name="Satoh N."/>
            <person name="Nishiyama T."/>
            <person name="Hasebe M."/>
            <person name="Maruyama T."/>
            <person name="Minagawa J."/>
            <person name="Obokata J."/>
            <person name="Shigenobu S."/>
        </authorList>
    </citation>
    <scope>NUCLEOTIDE SEQUENCE [LARGE SCALE GENOMIC DNA]</scope>
</reference>
<keyword evidence="2" id="KW-1185">Reference proteome</keyword>
<proteinExistence type="predicted"/>
<comment type="caution">
    <text evidence="1">The sequence shown here is derived from an EMBL/GenBank/DDBJ whole genome shotgun (WGS) entry which is preliminary data.</text>
</comment>
<evidence type="ECO:0000313" key="1">
    <source>
        <dbReference type="EMBL" id="GFR78377.1"/>
    </source>
</evidence>
<dbReference type="EMBL" id="BMAT01004696">
    <property type="protein sequence ID" value="GFR78377.1"/>
    <property type="molecule type" value="Genomic_DNA"/>
</dbReference>
<protein>
    <submittedName>
        <fullName evidence="1">Uncharacterized protein</fullName>
    </submittedName>
</protein>
<organism evidence="1 2">
    <name type="scientific">Elysia marginata</name>
    <dbReference type="NCBI Taxonomy" id="1093978"/>
    <lineage>
        <taxon>Eukaryota</taxon>
        <taxon>Metazoa</taxon>
        <taxon>Spiralia</taxon>
        <taxon>Lophotrochozoa</taxon>
        <taxon>Mollusca</taxon>
        <taxon>Gastropoda</taxon>
        <taxon>Heterobranchia</taxon>
        <taxon>Euthyneura</taxon>
        <taxon>Panpulmonata</taxon>
        <taxon>Sacoglossa</taxon>
        <taxon>Placobranchoidea</taxon>
        <taxon>Plakobranchidae</taxon>
        <taxon>Elysia</taxon>
    </lineage>
</organism>
<sequence length="113" mass="13282">MPSEVVKPHDYSIDGQIGELHEKRKTCDVTDGQYHNNHWSVSCRGRPQKSRPRRQEGCCDVHWRGSHRTPCCRRGMRVTLRGQSRRWKRTKMCREKREGSRYVTKSLGNAAMK</sequence>
<gene>
    <name evidence="1" type="ORF">ElyMa_002260600</name>
</gene>
<name>A0AAV4FYS7_9GAST</name>